<gene>
    <name evidence="3" type="ORF">H6P81_013980</name>
</gene>
<dbReference type="InterPro" id="IPR036322">
    <property type="entry name" value="WD40_repeat_dom_sf"/>
</dbReference>
<dbReference type="SUPFAM" id="SSF50998">
    <property type="entry name" value="Quinoprotein alcohol dehydrogenase-like"/>
    <property type="match status" value="1"/>
</dbReference>
<evidence type="ECO:0000259" key="2">
    <source>
        <dbReference type="Pfam" id="PF12234"/>
    </source>
</evidence>
<dbReference type="PANTHER" id="PTHR13950">
    <property type="entry name" value="RABCONNECTIN-RELATED"/>
    <property type="match status" value="1"/>
</dbReference>
<dbReference type="GO" id="GO:0043291">
    <property type="term" value="C:RAVE complex"/>
    <property type="evidence" value="ECO:0007669"/>
    <property type="project" value="TreeGrafter"/>
</dbReference>
<dbReference type="Pfam" id="PF12234">
    <property type="entry name" value="Rav1p_C"/>
    <property type="match status" value="1"/>
</dbReference>
<keyword evidence="1" id="KW-0853">WD repeat</keyword>
<proteinExistence type="predicted"/>
<evidence type="ECO:0000313" key="3">
    <source>
        <dbReference type="EMBL" id="KAG9447852.1"/>
    </source>
</evidence>
<dbReference type="InterPro" id="IPR011047">
    <property type="entry name" value="Quinoprotein_ADH-like_sf"/>
</dbReference>
<feature type="repeat" description="WD" evidence="1">
    <location>
        <begin position="2304"/>
        <end position="2345"/>
    </location>
</feature>
<reference evidence="3 4" key="1">
    <citation type="submission" date="2021-07" db="EMBL/GenBank/DDBJ databases">
        <title>The Aristolochia fimbriata genome: insights into angiosperm evolution, floral development and chemical biosynthesis.</title>
        <authorList>
            <person name="Jiao Y."/>
        </authorList>
    </citation>
    <scope>NUCLEOTIDE SEQUENCE [LARGE SCALE GENOMIC DNA]</scope>
    <source>
        <strain evidence="3">IBCAS-2021</strain>
        <tissue evidence="3">Leaf</tissue>
    </source>
</reference>
<dbReference type="SUPFAM" id="SSF50978">
    <property type="entry name" value="WD40 repeat-like"/>
    <property type="match status" value="1"/>
</dbReference>
<organism evidence="3 4">
    <name type="scientific">Aristolochia fimbriata</name>
    <name type="common">White veined hardy Dutchman's pipe vine</name>
    <dbReference type="NCBI Taxonomy" id="158543"/>
    <lineage>
        <taxon>Eukaryota</taxon>
        <taxon>Viridiplantae</taxon>
        <taxon>Streptophyta</taxon>
        <taxon>Embryophyta</taxon>
        <taxon>Tracheophyta</taxon>
        <taxon>Spermatophyta</taxon>
        <taxon>Magnoliopsida</taxon>
        <taxon>Magnoliidae</taxon>
        <taxon>Piperales</taxon>
        <taxon>Aristolochiaceae</taxon>
        <taxon>Aristolochia</taxon>
    </lineage>
</organism>
<sequence>MSEQAECDTDDISEKLPLKLIKSQLIPPAPNRFPSAIDWLPDFGGLSWIAYGASSLLVISHFPSPRCQEEAYIGTIFEQVIETPRPTVGTAVLRAVAWSPSLPSEGEIAVGSGNTVYVYTSGSKDGTGSFCWRQISGLVQSSEVEVIKWTRSGDGLIAAGREVVLWRKKSGSWEAAWRSRTEYPQTLASTTWSIEGLAATASGSGVPQVEGSSITVLEASKRVSVYYGNGTEFVKTELFHPQPVTKLQWRPLVPKEDASTFARDVLLTCSLDGAVRLWSEIESGRPKKPVKGLPDQKLMRSFHVVAVIEVNHILKGTLSTDTHFIWATEAEDTGSKVHSLHHDSEHDVVGKCEWLVGLGPQNLLSLWAIHCLDDVSPLRFPRVSLWKRQNICASTTVICQKAVSSNPANESILVQVVVHRDRLFGPPTMCSLIELLPDNIISWSHLYREDLSIVADVSSSKELQKENDLCCYVEVLNRCGHTGRILQVALHPYSYEIEIAVTLDSNGLLLFWSVSAVSNPILGKSTLSHPAWKLLGQLDSGDLSTTAEYTTLRWAPSLLNNDLLLLLGHADGIDVFAIKISESERDRITNHRICTISFEGHCKGDVPDHIFAVPLAAENSENTISNSFVLFSIWIKEFRAVSWNVVLHTSDLLGSIDTPKGWKFESAFGNTRYYVAIKPCSSTFPYESDHITSFAVISPNNFICNQVKTPICQLATGCSDGSVKLWRTSCTVPSGQVSVQMLVPWELVGVCTSHQGAVHAVSLSSDGAQMATITKIGSSSGCSLHIWGSKYLDGTGRFLLEDKMTLEGNAISLEWLAIGNGQLLGVCLQDELLIYASQRSSTRAPTEPRMSTRVWVCVATSTFKCPAQDFMWDPSLGAIVVHDAFFSLFSQWAVCTEETSLLSERNETVGNYFTVKNDSELCNSVELMSQEKVEHGRRSACHNIVEIVEKLNEPLPVYHPVALFLSLSSGRWKRAYAAVKHLVEHLNSDTNSGNCRKGYNLGKSCIHIPQILLSQFLEETVATKMSSKGLQWSTDLSSGTYGADSQVYADTISNSSTGNSDEIGLTRTLVDKFHDIEGISKKNRTELLAIVDLLSEVKDSRCSSLYESLDASGRRFWIAVKFQMHLLQKNARLAGSELIVDSGLIAWAFMSDCQDNLLNSLLSSEPTWQEMRGLGVGYWFRDVTPLRTRMEKLARSQYLKKRDPKDCALLYLALNRLQVLAGLFKISKDERDKPLVGFLARNFQDERNKAAALKNAYVLMGKHQLELAIAFFILGGDPSSAVTICAKNFGDEQLALVICRLLEGYGGALERRLISDFLLPSAIEKEDYWLMGLFEWILGNCSKSFWNLLGLKEYPTNSNSNDSSSYAYALSDPNVGQYCAFLAAKSNMKNSIGEYKAAIMARWASLMAFSALKRCGHPFEALESLQPSSINIESKDQFNSLESVKGDIFHGKQKWSAVDTSDWVADDVARDLEAHAKIGLAMFYISKMMKEHPNWTDYSCCKKEGKTNQCEVLLDNFNHKLKNAVSIFEKKFSLASHDLACKTLLFTASHGLFFLGYQVSRGFLSREHQHDSYLYPLLREQVMKTTRDICSVLVRYIVVCSLACHAPEPASCERSTSINHRSSLIHPWDFYAQYLIYFLNDLRPLIQFHAPGLFEDIQGEKIFSILDLLEYSVNFASAWAKRESHCLVLMIKPIIKAFRKKQTTEVKVTDLKVILHEIMKLVTADVSCEAEGTAPQNKPYQGVNRKTDCSLSEDERWRLIGVCLWGYLCHFMNDQVNMLKANLENEESISRLLKTTLTYVSYSLSKLLESDLRQKIRKSLPVPTLAWLEKSTQSENHEGHEYVTRGVGDLDISEESNTSSFEILWQMSVDPKEVSEGFLQDAVHHLQSISEQHSKSWSNIHKSIFLSHGYGETSNHVESRNNSAADNSDKWIYRNAQIFHNPKELCKRSGELIEAMCVNSISQKQVAFASNRKGLIFYNWDVEDSLEDKEYIWLNSDWPLNGWARSESTPVPTYVSLGVGLGSKKGAHLGLGGATVGVGSLARPGRDLTGGGAFGIPGYAGIGASGLGWEESEDFEFVDPPATVENIHTRALCSHPSGPFFLVGSSNTHIYLWEFGKNRATATYGVQPAANVPPPYALASISEVQFDHCGHRFASAALDGTICTWQLEVGGRSNVRPTQSCLCFSGYALDVEYMAGSGSVIAGAGYSSNGANVVVWDTLAPPTSSQASLTCHEGGACSLSLFDNDIGSGSISPMIVSGGKEGDVGLHDFRFIATGKSKRHKFSGLGGEKQSTRQYPSGMLWYIPKAHQGSITRISTIPYTSLFLTGSKDGDVKLWDARRQELVFHWQKLHERHTFLQPSSQGFGGIVRAAVTDIHVLPNGFLSCGGDGSVKLIQLRK</sequence>
<name>A0AAV7EJV3_ARIFI</name>
<accession>A0AAV7EJV3</accession>
<dbReference type="InterPro" id="IPR022033">
    <property type="entry name" value="Rav1p_C"/>
</dbReference>
<dbReference type="GO" id="GO:0007035">
    <property type="term" value="P:vacuolar acidification"/>
    <property type="evidence" value="ECO:0007669"/>
    <property type="project" value="TreeGrafter"/>
</dbReference>
<dbReference type="Proteomes" id="UP000825729">
    <property type="component" value="Unassembled WGS sequence"/>
</dbReference>
<dbReference type="PROSITE" id="PS50082">
    <property type="entry name" value="WD_REPEATS_2"/>
    <property type="match status" value="1"/>
</dbReference>
<evidence type="ECO:0000256" key="1">
    <source>
        <dbReference type="PROSITE-ProRule" id="PRU00221"/>
    </source>
</evidence>
<dbReference type="FunFam" id="2.130.10.10:FF:001240">
    <property type="entry name" value="Transducin family protein / WD-40 repeat family protein"/>
    <property type="match status" value="1"/>
</dbReference>
<evidence type="ECO:0000313" key="4">
    <source>
        <dbReference type="Proteomes" id="UP000825729"/>
    </source>
</evidence>
<dbReference type="PANTHER" id="PTHR13950:SF9">
    <property type="entry name" value="RABCONNECTIN-3A"/>
    <property type="match status" value="1"/>
</dbReference>
<protein>
    <recommendedName>
        <fullName evidence="2">RAVE complex protein Rav1 C-terminal domain-containing protein</fullName>
    </recommendedName>
</protein>
<dbReference type="PROSITE" id="PS50294">
    <property type="entry name" value="WD_REPEATS_REGION"/>
    <property type="match status" value="1"/>
</dbReference>
<dbReference type="InterPro" id="IPR015943">
    <property type="entry name" value="WD40/YVTN_repeat-like_dom_sf"/>
</dbReference>
<dbReference type="SMART" id="SM00320">
    <property type="entry name" value="WD40"/>
    <property type="match status" value="11"/>
</dbReference>
<dbReference type="InterPro" id="IPR001680">
    <property type="entry name" value="WD40_rpt"/>
</dbReference>
<keyword evidence="4" id="KW-1185">Reference proteome</keyword>
<dbReference type="Pfam" id="PF00400">
    <property type="entry name" value="WD40"/>
    <property type="match status" value="2"/>
</dbReference>
<comment type="caution">
    <text evidence="3">The sequence shown here is derived from an EMBL/GenBank/DDBJ whole genome shotgun (WGS) entry which is preliminary data.</text>
</comment>
<dbReference type="EMBL" id="JAINDJ010000005">
    <property type="protein sequence ID" value="KAG9447852.1"/>
    <property type="molecule type" value="Genomic_DNA"/>
</dbReference>
<dbReference type="InterPro" id="IPR052208">
    <property type="entry name" value="DmX-like/RAVE_component"/>
</dbReference>
<feature type="domain" description="RAVE complex protein Rav1 C-terminal" evidence="2">
    <location>
        <begin position="773"/>
        <end position="1384"/>
    </location>
</feature>
<dbReference type="Gene3D" id="2.130.10.10">
    <property type="entry name" value="YVTN repeat-like/Quinoprotein amine dehydrogenase"/>
    <property type="match status" value="3"/>
</dbReference>